<evidence type="ECO:0000313" key="3">
    <source>
        <dbReference type="Proteomes" id="UP001225316"/>
    </source>
</evidence>
<dbReference type="PANTHER" id="PTHR30050:SF5">
    <property type="entry name" value="DNAA REGULATORY INACTIVATOR HDA"/>
    <property type="match status" value="1"/>
</dbReference>
<comment type="caution">
    <text evidence="2">The sequence shown here is derived from an EMBL/GenBank/DDBJ whole genome shotgun (WGS) entry which is preliminary data.</text>
</comment>
<keyword evidence="3" id="KW-1185">Reference proteome</keyword>
<dbReference type="Pfam" id="PF08299">
    <property type="entry name" value="Bac_DnaA_C"/>
    <property type="match status" value="1"/>
</dbReference>
<protein>
    <submittedName>
        <fullName evidence="2">Helix-turn-helix domain-containing protein</fullName>
    </submittedName>
</protein>
<dbReference type="SUPFAM" id="SSF48295">
    <property type="entry name" value="TrpR-like"/>
    <property type="match status" value="1"/>
</dbReference>
<name>A0ABU1APU8_9BACT</name>
<dbReference type="EMBL" id="JARXHW010000002">
    <property type="protein sequence ID" value="MDQ8206201.1"/>
    <property type="molecule type" value="Genomic_DNA"/>
</dbReference>
<evidence type="ECO:0000259" key="1">
    <source>
        <dbReference type="SMART" id="SM00760"/>
    </source>
</evidence>
<sequence>MPAELVNLSADLRLRVAVIVEAVASCYKMRPSDLSSRTRSARVSEARHVAMYVLRDQLQMSCVDIARVFGRKDHCTVLYACKKIHAWIVGDAQFRAQWPRIVKSVIAARMAAENGLRLRMTVDEKGEK</sequence>
<dbReference type="SMART" id="SM00760">
    <property type="entry name" value="Bac_DnaA_C"/>
    <property type="match status" value="1"/>
</dbReference>
<evidence type="ECO:0000313" key="2">
    <source>
        <dbReference type="EMBL" id="MDQ8206201.1"/>
    </source>
</evidence>
<reference evidence="2 3" key="1">
    <citation type="submission" date="2023-04" db="EMBL/GenBank/DDBJ databases">
        <title>A novel bacteria isolated from coastal sediment.</title>
        <authorList>
            <person name="Liu X.-J."/>
            <person name="Du Z.-J."/>
        </authorList>
    </citation>
    <scope>NUCLEOTIDE SEQUENCE [LARGE SCALE GENOMIC DNA]</scope>
    <source>
        <strain evidence="2 3">SDUM461003</strain>
    </source>
</reference>
<dbReference type="RefSeq" id="WP_308948205.1">
    <property type="nucleotide sequence ID" value="NZ_JARXHW010000002.1"/>
</dbReference>
<dbReference type="InterPro" id="IPR013159">
    <property type="entry name" value="DnaA_C"/>
</dbReference>
<dbReference type="PANTHER" id="PTHR30050">
    <property type="entry name" value="CHROMOSOMAL REPLICATION INITIATOR PROTEIN DNAA"/>
    <property type="match status" value="1"/>
</dbReference>
<dbReference type="Proteomes" id="UP001225316">
    <property type="component" value="Unassembled WGS sequence"/>
</dbReference>
<dbReference type="CDD" id="cd06571">
    <property type="entry name" value="Bac_DnaA_C"/>
    <property type="match status" value="1"/>
</dbReference>
<proteinExistence type="predicted"/>
<dbReference type="InterPro" id="IPR010921">
    <property type="entry name" value="Trp_repressor/repl_initiator"/>
</dbReference>
<gene>
    <name evidence="2" type="ORF">QEH52_01675</name>
</gene>
<dbReference type="Gene3D" id="1.10.1750.10">
    <property type="match status" value="1"/>
</dbReference>
<organism evidence="2 3">
    <name type="scientific">Thalassobacterium maritimum</name>
    <dbReference type="NCBI Taxonomy" id="3041265"/>
    <lineage>
        <taxon>Bacteria</taxon>
        <taxon>Pseudomonadati</taxon>
        <taxon>Verrucomicrobiota</taxon>
        <taxon>Opitutia</taxon>
        <taxon>Puniceicoccales</taxon>
        <taxon>Coraliomargaritaceae</taxon>
        <taxon>Thalassobacterium</taxon>
    </lineage>
</organism>
<accession>A0ABU1APU8</accession>
<feature type="domain" description="Chromosomal replication initiator DnaA C-terminal" evidence="1">
    <location>
        <begin position="15"/>
        <end position="84"/>
    </location>
</feature>